<dbReference type="GO" id="GO:0010008">
    <property type="term" value="C:endosome membrane"/>
    <property type="evidence" value="ECO:0000318"/>
    <property type="project" value="GO_Central"/>
</dbReference>
<dbReference type="PANTHER" id="PTHR11706">
    <property type="entry name" value="SOLUTE CARRIER PROTEIN FAMILY 11 MEMBER"/>
    <property type="match status" value="1"/>
</dbReference>
<evidence type="ECO:0000313" key="9">
    <source>
        <dbReference type="Proteomes" id="UP000001064"/>
    </source>
</evidence>
<evidence type="ECO:0000256" key="5">
    <source>
        <dbReference type="ARBA" id="ARBA00023136"/>
    </source>
</evidence>
<dbReference type="GeneID" id="10505376"/>
<feature type="transmembrane region" description="Helical" evidence="7">
    <location>
        <begin position="105"/>
        <end position="127"/>
    </location>
</feature>
<dbReference type="GO" id="GO:0044354">
    <property type="term" value="C:macropinosome"/>
    <property type="evidence" value="ECO:0007669"/>
    <property type="project" value="EnsemblProtists"/>
</dbReference>
<dbReference type="AlphaFoldDB" id="F1A309"/>
<feature type="transmembrane region" description="Helical" evidence="7">
    <location>
        <begin position="249"/>
        <end position="273"/>
    </location>
</feature>
<dbReference type="eggNOG" id="KOG1291">
    <property type="taxonomic scope" value="Eukaryota"/>
</dbReference>
<dbReference type="GO" id="GO:0005381">
    <property type="term" value="F:iron ion transmembrane transporter activity"/>
    <property type="evidence" value="ECO:0000318"/>
    <property type="project" value="GO_Central"/>
</dbReference>
<evidence type="ECO:0000313" key="8">
    <source>
        <dbReference type="EMBL" id="EGC29415.1"/>
    </source>
</evidence>
<feature type="transmembrane region" description="Helical" evidence="7">
    <location>
        <begin position="347"/>
        <end position="366"/>
    </location>
</feature>
<comment type="subcellular location">
    <subcellularLocation>
        <location evidence="1">Membrane</location>
        <topology evidence="1">Multi-pass membrane protein</topology>
    </subcellularLocation>
</comment>
<dbReference type="GO" id="GO:0006909">
    <property type="term" value="P:phagocytosis"/>
    <property type="evidence" value="ECO:0007669"/>
    <property type="project" value="EnsemblProtists"/>
</dbReference>
<dbReference type="FunCoup" id="F1A309">
    <property type="interactions" value="216"/>
</dbReference>
<evidence type="ECO:0000256" key="7">
    <source>
        <dbReference type="SAM" id="Phobius"/>
    </source>
</evidence>
<feature type="transmembrane region" description="Helical" evidence="7">
    <location>
        <begin position="387"/>
        <end position="404"/>
    </location>
</feature>
<dbReference type="GO" id="GO:1902351">
    <property type="term" value="P:response to imidacloprid"/>
    <property type="evidence" value="ECO:0007669"/>
    <property type="project" value="EnsemblProtists"/>
</dbReference>
<keyword evidence="9" id="KW-1185">Reference proteome</keyword>
<dbReference type="GO" id="GO:0006828">
    <property type="term" value="P:manganese ion transport"/>
    <property type="evidence" value="ECO:0000318"/>
    <property type="project" value="GO_Central"/>
</dbReference>
<dbReference type="OrthoDB" id="409173at2759"/>
<feature type="region of interest" description="Disordered" evidence="6">
    <location>
        <begin position="1"/>
        <end position="32"/>
    </location>
</feature>
<protein>
    <submittedName>
        <fullName evidence="8">Natural resistance-associated macrophage protein</fullName>
    </submittedName>
</protein>
<keyword evidence="5 7" id="KW-0472">Membrane</keyword>
<dbReference type="Pfam" id="PF01566">
    <property type="entry name" value="Nramp"/>
    <property type="match status" value="1"/>
</dbReference>
<dbReference type="HAMAP" id="MF_00221">
    <property type="entry name" value="NRAMP"/>
    <property type="match status" value="1"/>
</dbReference>
<keyword evidence="4 7" id="KW-1133">Transmembrane helix</keyword>
<dbReference type="InParanoid" id="F1A309"/>
<evidence type="ECO:0000256" key="3">
    <source>
        <dbReference type="ARBA" id="ARBA00022692"/>
    </source>
</evidence>
<feature type="transmembrane region" description="Helical" evidence="7">
    <location>
        <begin position="453"/>
        <end position="474"/>
    </location>
</feature>
<dbReference type="GO" id="GO:0005886">
    <property type="term" value="C:plasma membrane"/>
    <property type="evidence" value="ECO:0000318"/>
    <property type="project" value="GO_Central"/>
</dbReference>
<dbReference type="GO" id="GO:0005802">
    <property type="term" value="C:trans-Golgi network"/>
    <property type="evidence" value="ECO:0007669"/>
    <property type="project" value="EnsemblProtists"/>
</dbReference>
<dbReference type="InterPro" id="IPR001046">
    <property type="entry name" value="NRAMP_fam"/>
</dbReference>
<gene>
    <name evidence="8" type="ORF">DICPUDRAFT_58815</name>
</gene>
<dbReference type="GO" id="GO:0015093">
    <property type="term" value="F:ferrous iron transmembrane transporter activity"/>
    <property type="evidence" value="ECO:0007669"/>
    <property type="project" value="EnsemblProtists"/>
</dbReference>
<sequence>MSPRVENEETTPLKGGNKNNNNNNNDDTENPILIQSGIPIEDLQDKDQNYLVEVPNIDKPDSKWINFRTLWAFTGPGFLMSIAYLDPGNLESDIQAGATAGYQLLWVLLWSTVIGFWLQMLASRLGVVTGKHLAEHCRDHYPVVPRIGLWLMTELAIIGSDIQEVIGTAIALQILSNGHIPLWAGVLFTAADTFTFLFLEKYGIRKLEAFFCSLITIMAISFGVEYCISKPDQVEVIKGIFVPLVSKNHISQAVGILGAVVMPHNIYLHSALVQSRKIDRSSENQVKIAIKYNAIESALALAISFIINLFLVAVFAKGYFGNGFTDDIGLSSAADFLMKEYGKVAKYIWAIGLFAAGQCSTMTGTYSGQFVMEGFVKLKLAPWKRLMITRLTAIAPAMVVAILSENHLDAVDQWLNVLQSIQLPFAVVPVLLFTSNEKIMGKAFKNHWLNNIFVRFLSLVIIGINIYLVVVFSIDISEAPWMISIITISFFFYFAFIFYLSFGTETYIKIYHKIKNIFGKSNNYKTLSENDIN</sequence>
<dbReference type="Proteomes" id="UP000001064">
    <property type="component" value="Unassembled WGS sequence"/>
</dbReference>
<dbReference type="GO" id="GO:0042742">
    <property type="term" value="P:defense response to bacterium"/>
    <property type="evidence" value="ECO:0007669"/>
    <property type="project" value="EnsemblProtists"/>
</dbReference>
<reference evidence="9" key="1">
    <citation type="journal article" date="2011" name="Genome Biol.">
        <title>Comparative genomics of the social amoebae Dictyostelium discoideum and Dictyostelium purpureum.</title>
        <authorList>
            <consortium name="US DOE Joint Genome Institute (JGI-PGF)"/>
            <person name="Sucgang R."/>
            <person name="Kuo A."/>
            <person name="Tian X."/>
            <person name="Salerno W."/>
            <person name="Parikh A."/>
            <person name="Feasley C.L."/>
            <person name="Dalin E."/>
            <person name="Tu H."/>
            <person name="Huang E."/>
            <person name="Barry K."/>
            <person name="Lindquist E."/>
            <person name="Shapiro H."/>
            <person name="Bruce D."/>
            <person name="Schmutz J."/>
            <person name="Salamov A."/>
            <person name="Fey P."/>
            <person name="Gaudet P."/>
            <person name="Anjard C."/>
            <person name="Babu M.M."/>
            <person name="Basu S."/>
            <person name="Bushmanova Y."/>
            <person name="van der Wel H."/>
            <person name="Katoh-Kurasawa M."/>
            <person name="Dinh C."/>
            <person name="Coutinho P.M."/>
            <person name="Saito T."/>
            <person name="Elias M."/>
            <person name="Schaap P."/>
            <person name="Kay R.R."/>
            <person name="Henrissat B."/>
            <person name="Eichinger L."/>
            <person name="Rivero F."/>
            <person name="Putnam N.H."/>
            <person name="West C.M."/>
            <person name="Loomis W.F."/>
            <person name="Chisholm R.L."/>
            <person name="Shaulsky G."/>
            <person name="Strassmann J.E."/>
            <person name="Queller D.C."/>
            <person name="Kuspa A."/>
            <person name="Grigoriev I.V."/>
        </authorList>
    </citation>
    <scope>NUCLEOTIDE SEQUENCE [LARGE SCALE GENOMIC DNA]</scope>
    <source>
        <strain evidence="9">QSDP1</strain>
    </source>
</reference>
<keyword evidence="2" id="KW-0813">Transport</keyword>
<dbReference type="NCBIfam" id="NF037982">
    <property type="entry name" value="Nramp_1"/>
    <property type="match status" value="1"/>
</dbReference>
<evidence type="ECO:0000256" key="4">
    <source>
        <dbReference type="ARBA" id="ARBA00022989"/>
    </source>
</evidence>
<name>F1A309_DICPU</name>
<feature type="transmembrane region" description="Helical" evidence="7">
    <location>
        <begin position="480"/>
        <end position="502"/>
    </location>
</feature>
<dbReference type="PRINTS" id="PR00447">
    <property type="entry name" value="NATRESASSCMP"/>
</dbReference>
<feature type="compositionally biased region" description="Low complexity" evidence="6">
    <location>
        <begin position="14"/>
        <end position="25"/>
    </location>
</feature>
<dbReference type="GO" id="GO:0032010">
    <property type="term" value="C:phagolysosome"/>
    <property type="evidence" value="ECO:0007669"/>
    <property type="project" value="EnsemblProtists"/>
</dbReference>
<dbReference type="VEuPathDB" id="AmoebaDB:DICPUDRAFT_58815"/>
<dbReference type="GO" id="GO:0034755">
    <property type="term" value="P:iron ion transmembrane transport"/>
    <property type="evidence" value="ECO:0000318"/>
    <property type="project" value="GO_Central"/>
</dbReference>
<evidence type="ECO:0000256" key="2">
    <source>
        <dbReference type="ARBA" id="ARBA00022448"/>
    </source>
</evidence>
<feature type="transmembrane region" description="Helical" evidence="7">
    <location>
        <begin position="211"/>
        <end position="229"/>
    </location>
</feature>
<dbReference type="KEGG" id="dpp:DICPUDRAFT_58815"/>
<feature type="transmembrane region" description="Helical" evidence="7">
    <location>
        <begin position="416"/>
        <end position="433"/>
    </location>
</feature>
<dbReference type="GO" id="GO:0030026">
    <property type="term" value="P:intracellular manganese ion homeostasis"/>
    <property type="evidence" value="ECO:0000318"/>
    <property type="project" value="GO_Central"/>
</dbReference>
<accession>F1A309</accession>
<dbReference type="RefSeq" id="XP_003294053.1">
    <property type="nucleotide sequence ID" value="XM_003294005.1"/>
</dbReference>
<evidence type="ECO:0000256" key="6">
    <source>
        <dbReference type="SAM" id="MobiDB-lite"/>
    </source>
</evidence>
<dbReference type="PANTHER" id="PTHR11706:SF33">
    <property type="entry name" value="NATURAL RESISTANCE-ASSOCIATED MACROPHAGE PROTEIN 2"/>
    <property type="match status" value="1"/>
</dbReference>
<feature type="transmembrane region" description="Helical" evidence="7">
    <location>
        <begin position="65"/>
        <end position="85"/>
    </location>
</feature>
<dbReference type="GO" id="GO:0006879">
    <property type="term" value="P:intracellular iron ion homeostasis"/>
    <property type="evidence" value="ECO:0000318"/>
    <property type="project" value="GO_Central"/>
</dbReference>
<dbReference type="STRING" id="5786.F1A309"/>
<keyword evidence="3 7" id="KW-0812">Transmembrane</keyword>
<feature type="transmembrane region" description="Helical" evidence="7">
    <location>
        <begin position="294"/>
        <end position="316"/>
    </location>
</feature>
<organism evidence="8 9">
    <name type="scientific">Dictyostelium purpureum</name>
    <name type="common">Slime mold</name>
    <dbReference type="NCBI Taxonomy" id="5786"/>
    <lineage>
        <taxon>Eukaryota</taxon>
        <taxon>Amoebozoa</taxon>
        <taxon>Evosea</taxon>
        <taxon>Eumycetozoa</taxon>
        <taxon>Dictyostelia</taxon>
        <taxon>Dictyosteliales</taxon>
        <taxon>Dictyosteliaceae</taxon>
        <taxon>Dictyostelium</taxon>
    </lineage>
</organism>
<dbReference type="EMBL" id="GL871435">
    <property type="protein sequence ID" value="EGC29415.1"/>
    <property type="molecule type" value="Genomic_DNA"/>
</dbReference>
<dbReference type="NCBIfam" id="TIGR01197">
    <property type="entry name" value="nramp"/>
    <property type="match status" value="1"/>
</dbReference>
<evidence type="ECO:0000256" key="1">
    <source>
        <dbReference type="ARBA" id="ARBA00004141"/>
    </source>
</evidence>
<dbReference type="OMA" id="STYLVWT"/>
<dbReference type="GO" id="GO:0005384">
    <property type="term" value="F:manganese ion transmembrane transporter activity"/>
    <property type="evidence" value="ECO:0000318"/>
    <property type="project" value="GO_Central"/>
</dbReference>
<proteinExistence type="inferred from homology"/>